<sequence length="106" mass="11320">MTSSSCSRTIPPLTRFHSTTSTVISSPEPANVSGSRTIIPSSELPLGSYNITVSSLTMKRINQLKLALQPLLAKPKVQDSKSSHAPVPSAIMLSILLNNQPKPVLI</sequence>
<name>A0A410T4F1_9CAUD</name>
<accession>A0A410T4F1</accession>
<organism evidence="1 2">
    <name type="scientific">Escherichia phage AnYang</name>
    <dbReference type="NCBI Taxonomy" id="2499909"/>
    <lineage>
        <taxon>Viruses</taxon>
        <taxon>Duplodnaviria</taxon>
        <taxon>Heunggongvirae</taxon>
        <taxon>Uroviricota</taxon>
        <taxon>Caudoviricetes</taxon>
        <taxon>Pantevenvirales</taxon>
        <taxon>Straboviridae</taxon>
        <taxon>Tevenvirinae</taxon>
        <taxon>Dhakavirus</taxon>
        <taxon>Dhakavirus anyang</taxon>
    </lineage>
</organism>
<dbReference type="KEGG" id="vg:65117932"/>
<dbReference type="EMBL" id="MK234886">
    <property type="protein sequence ID" value="QAU03570.1"/>
    <property type="molecule type" value="Genomic_DNA"/>
</dbReference>
<protein>
    <submittedName>
        <fullName evidence="1">Uncharacterized protein</fullName>
    </submittedName>
</protein>
<evidence type="ECO:0000313" key="1">
    <source>
        <dbReference type="EMBL" id="QAU03570.1"/>
    </source>
</evidence>
<evidence type="ECO:0000313" key="2">
    <source>
        <dbReference type="Proteomes" id="UP000290498"/>
    </source>
</evidence>
<keyword evidence="2" id="KW-1185">Reference proteome</keyword>
<reference evidence="1 2" key="1">
    <citation type="submission" date="2018-11" db="EMBL/GenBank/DDBJ databases">
        <authorList>
            <person name="Ji L."/>
        </authorList>
    </citation>
    <scope>NUCLEOTIDE SEQUENCE [LARGE SCALE GENOMIC DNA]</scope>
</reference>
<dbReference type="Proteomes" id="UP000290498">
    <property type="component" value="Segment"/>
</dbReference>
<proteinExistence type="predicted"/>
<dbReference type="RefSeq" id="YP_010100238.1">
    <property type="nucleotide sequence ID" value="NC_055782.1"/>
</dbReference>
<dbReference type="GeneID" id="65117932"/>